<dbReference type="RefSeq" id="WP_109228530.1">
    <property type="nucleotide sequence ID" value="NZ_PYHR01000002.1"/>
</dbReference>
<dbReference type="Pfam" id="PF00903">
    <property type="entry name" value="Glyoxalase"/>
    <property type="match status" value="1"/>
</dbReference>
<evidence type="ECO:0000259" key="1">
    <source>
        <dbReference type="PROSITE" id="PS51819"/>
    </source>
</evidence>
<comment type="caution">
    <text evidence="2">The sequence shown here is derived from an EMBL/GenBank/DDBJ whole genome shotgun (WGS) entry which is preliminary data.</text>
</comment>
<dbReference type="InterPro" id="IPR029068">
    <property type="entry name" value="Glyas_Bleomycin-R_OHBP_Dase"/>
</dbReference>
<dbReference type="PANTHER" id="PTHR43279:SF1">
    <property type="entry name" value="CATECHOL-2,3-DIOXYGENASE"/>
    <property type="match status" value="1"/>
</dbReference>
<dbReference type="SUPFAM" id="SSF54593">
    <property type="entry name" value="Glyoxalase/Bleomycin resistance protein/Dihydroxybiphenyl dioxygenase"/>
    <property type="match status" value="2"/>
</dbReference>
<dbReference type="EMBL" id="PYHR01000002">
    <property type="protein sequence ID" value="PWD50146.1"/>
    <property type="molecule type" value="Genomic_DNA"/>
</dbReference>
<dbReference type="OrthoDB" id="9792626at2"/>
<dbReference type="InterPro" id="IPR037523">
    <property type="entry name" value="VOC_core"/>
</dbReference>
<gene>
    <name evidence="2" type="ORF">C8046_05155</name>
</gene>
<protein>
    <submittedName>
        <fullName evidence="2">Glyoxalase</fullName>
    </submittedName>
</protein>
<proteinExistence type="predicted"/>
<evidence type="ECO:0000313" key="3">
    <source>
        <dbReference type="Proteomes" id="UP000245166"/>
    </source>
</evidence>
<name>A0A2U1ZT40_9MICO</name>
<dbReference type="PANTHER" id="PTHR43279">
    <property type="entry name" value="CATECHOL-2,3-DIOXYGENASE"/>
    <property type="match status" value="1"/>
</dbReference>
<dbReference type="CDD" id="cd16359">
    <property type="entry name" value="VOC_BsCatE_like_C"/>
    <property type="match status" value="1"/>
</dbReference>
<dbReference type="Gene3D" id="3.10.180.10">
    <property type="entry name" value="2,3-Dihydroxybiphenyl 1,2-Dioxygenase, domain 1"/>
    <property type="match status" value="2"/>
</dbReference>
<accession>A0A2U1ZT40</accession>
<organism evidence="2 3">
    <name type="scientific">Serinibacter arcticus</name>
    <dbReference type="NCBI Taxonomy" id="1655435"/>
    <lineage>
        <taxon>Bacteria</taxon>
        <taxon>Bacillati</taxon>
        <taxon>Actinomycetota</taxon>
        <taxon>Actinomycetes</taxon>
        <taxon>Micrococcales</taxon>
        <taxon>Beutenbergiaceae</taxon>
        <taxon>Serinibacter</taxon>
    </lineage>
</organism>
<sequence>MDLLAPDTHMDTLTLHVGDLALMESYYASALALVPLVQSGHEVVLGRGGRGVVRLVHTPGLPRPSRSQAGLFHTAMLLPDEATLAATVLAAAQDPRSRFVGSSDHHVSEAFYFTDPEGNGIELYRDRPRLGWLGPDGRISMSTEHLDPNAYLTTHLQESVVAGITGSEAAVGHIHLQVGDLDVAERFFVDALGFEITTRYPGALFVSAGGYHHHMAMNVWNSAGAPARAATLGLGEVAITVPSREDVEAAAERLRHHGHEVADDGRTLRVADPWGSSVALTPAAAA</sequence>
<dbReference type="InterPro" id="IPR004360">
    <property type="entry name" value="Glyas_Fos-R_dOase_dom"/>
</dbReference>
<reference evidence="2 3" key="1">
    <citation type="submission" date="2018-03" db="EMBL/GenBank/DDBJ databases">
        <title>Genome assembly of novel Miniimonas species PCH200.</title>
        <authorList>
            <person name="Thakur V."/>
            <person name="Kumar V."/>
            <person name="Singh D."/>
        </authorList>
    </citation>
    <scope>NUCLEOTIDE SEQUENCE [LARGE SCALE GENOMIC DNA]</scope>
    <source>
        <strain evidence="2 3">PCH200</strain>
    </source>
</reference>
<dbReference type="Proteomes" id="UP000245166">
    <property type="component" value="Unassembled WGS sequence"/>
</dbReference>
<dbReference type="PROSITE" id="PS51819">
    <property type="entry name" value="VOC"/>
    <property type="match status" value="2"/>
</dbReference>
<feature type="domain" description="VOC" evidence="1">
    <location>
        <begin position="170"/>
        <end position="286"/>
    </location>
</feature>
<dbReference type="AlphaFoldDB" id="A0A2U1ZT40"/>
<evidence type="ECO:0000313" key="2">
    <source>
        <dbReference type="EMBL" id="PWD50146.1"/>
    </source>
</evidence>
<keyword evidence="3" id="KW-1185">Reference proteome</keyword>
<feature type="domain" description="VOC" evidence="1">
    <location>
        <begin position="9"/>
        <end position="126"/>
    </location>
</feature>